<sequence>MTGVPPSSRFSMARRNGSRPTTRLDRPPVRGWVSSGRPPQVSLTTSSVCRVGYRSHCLVSITRSRAAKSRLISSTASSCSAALGVRPASVCVTKVFPSLGSEQRHFTVGGEIDDQFPARDAPAFRLAPVLVPIADGHRVVPVAVAARVHVVRLAVQLAPGAVAVEVDHVLAEDVACGVQVRDRGEHPVGDRSGTGEHRVVSATDQPGRLHELGVVGEERTQHGRLAAVDGTGVPCDDVREREAILEWAAHAGILHRSTSGARSSSH</sequence>
<name>A0A098BVN4_9NOCA</name>
<evidence type="ECO:0000313" key="2">
    <source>
        <dbReference type="EMBL" id="CDZ91786.1"/>
    </source>
</evidence>
<evidence type="ECO:0000313" key="3">
    <source>
        <dbReference type="Proteomes" id="UP000042997"/>
    </source>
</evidence>
<reference evidence="2 3" key="1">
    <citation type="journal article" date="2014" name="Genome Announc.">
        <title>Draft Genome Sequence of Propane- and Butane-Oxidizing Actinobacterium Rhodococcus ruber IEGM 231.</title>
        <authorList>
            <person name="Ivshina I.B."/>
            <person name="Kuyukina M.S."/>
            <person name="Krivoruchko A.V."/>
            <person name="Barbe V."/>
            <person name="Fischer C."/>
        </authorList>
    </citation>
    <scope>NUCLEOTIDE SEQUENCE [LARGE SCALE GENOMIC DNA]</scope>
</reference>
<proteinExistence type="predicted"/>
<evidence type="ECO:0000256" key="1">
    <source>
        <dbReference type="SAM" id="MobiDB-lite"/>
    </source>
</evidence>
<dbReference type="AlphaFoldDB" id="A0A098BVN4"/>
<accession>A0A098BVN4</accession>
<organism evidence="2 3">
    <name type="scientific">Rhodococcus ruber</name>
    <dbReference type="NCBI Taxonomy" id="1830"/>
    <lineage>
        <taxon>Bacteria</taxon>
        <taxon>Bacillati</taxon>
        <taxon>Actinomycetota</taxon>
        <taxon>Actinomycetes</taxon>
        <taxon>Mycobacteriales</taxon>
        <taxon>Nocardiaceae</taxon>
        <taxon>Rhodococcus</taxon>
    </lineage>
</organism>
<protein>
    <submittedName>
        <fullName evidence="2">Uncharacterized protein</fullName>
    </submittedName>
</protein>
<dbReference type="Proteomes" id="UP000042997">
    <property type="component" value="Unassembled WGS sequence"/>
</dbReference>
<dbReference type="EMBL" id="CCSD01000102">
    <property type="protein sequence ID" value="CDZ91786.1"/>
    <property type="molecule type" value="Genomic_DNA"/>
</dbReference>
<feature type="region of interest" description="Disordered" evidence="1">
    <location>
        <begin position="1"/>
        <end position="41"/>
    </location>
</feature>
<gene>
    <name evidence="2" type="ORF">RHRU231_870040</name>
</gene>